<reference evidence="3 4" key="1">
    <citation type="journal article" date="2018" name="MBio">
        <title>Comparative Genomics Reveals the Core Gene Toolbox for the Fungus-Insect Symbiosis.</title>
        <authorList>
            <person name="Wang Y."/>
            <person name="Stata M."/>
            <person name="Wang W."/>
            <person name="Stajich J.E."/>
            <person name="White M.M."/>
            <person name="Moncalvo J.M."/>
        </authorList>
    </citation>
    <scope>NUCLEOTIDE SEQUENCE [LARGE SCALE GENOMIC DNA]</scope>
    <source>
        <strain evidence="3 4">SWE-8-4</strain>
    </source>
</reference>
<keyword evidence="2" id="KW-0472">Membrane</keyword>
<keyword evidence="4" id="KW-1185">Reference proteome</keyword>
<protein>
    <submittedName>
        <fullName evidence="3">Uncharacterized protein</fullName>
    </submittedName>
</protein>
<evidence type="ECO:0000256" key="1">
    <source>
        <dbReference type="SAM" id="MobiDB-lite"/>
    </source>
</evidence>
<gene>
    <name evidence="3" type="ORF">BB561_003295</name>
</gene>
<feature type="compositionally biased region" description="Polar residues" evidence="1">
    <location>
        <begin position="189"/>
        <end position="204"/>
    </location>
</feature>
<feature type="compositionally biased region" description="Basic and acidic residues" evidence="1">
    <location>
        <begin position="145"/>
        <end position="175"/>
    </location>
</feature>
<feature type="transmembrane region" description="Helical" evidence="2">
    <location>
        <begin position="12"/>
        <end position="32"/>
    </location>
</feature>
<name>A0A2T9YM74_9FUNG</name>
<dbReference type="PROSITE" id="PS51257">
    <property type="entry name" value="PROKAR_LIPOPROTEIN"/>
    <property type="match status" value="1"/>
</dbReference>
<keyword evidence="2" id="KW-0812">Transmembrane</keyword>
<feature type="transmembrane region" description="Helical" evidence="2">
    <location>
        <begin position="44"/>
        <end position="63"/>
    </location>
</feature>
<dbReference type="AlphaFoldDB" id="A0A2T9YM74"/>
<feature type="region of interest" description="Disordered" evidence="1">
    <location>
        <begin position="87"/>
        <end position="212"/>
    </location>
</feature>
<dbReference type="Proteomes" id="UP000245383">
    <property type="component" value="Unassembled WGS sequence"/>
</dbReference>
<comment type="caution">
    <text evidence="3">The sequence shown here is derived from an EMBL/GenBank/DDBJ whole genome shotgun (WGS) entry which is preliminary data.</text>
</comment>
<proteinExistence type="predicted"/>
<accession>A0A2T9YM74</accession>
<evidence type="ECO:0000313" key="3">
    <source>
        <dbReference type="EMBL" id="PVU93422.1"/>
    </source>
</evidence>
<evidence type="ECO:0000256" key="2">
    <source>
        <dbReference type="SAM" id="Phobius"/>
    </source>
</evidence>
<evidence type="ECO:0000313" key="4">
    <source>
        <dbReference type="Proteomes" id="UP000245383"/>
    </source>
</evidence>
<dbReference type="EMBL" id="MBFR01000129">
    <property type="protein sequence ID" value="PVU93422.1"/>
    <property type="molecule type" value="Genomic_DNA"/>
</dbReference>
<sequence length="212" mass="23338">MLQKNIKNSFILVTISSCDFPKVLTCNLFVLIDVSDFQKKMYRVNVGILALCLSTICLTSNYAKVDALAVNRRADKIMSDQSTGIFVKRDESGAEEAPVEPPVDAPEMAEPPVHAPEMAEPPVHAPEMAEPPVGKPKNQKHGERKGHGDHKGHEGHGDHKGREGHDDHKGREGHGDHKRKKEDKPQKEAGTSTESFTPELNMLQTDGIPDEP</sequence>
<keyword evidence="2" id="KW-1133">Transmembrane helix</keyword>
<organism evidence="3 4">
    <name type="scientific">Smittium simulii</name>
    <dbReference type="NCBI Taxonomy" id="133385"/>
    <lineage>
        <taxon>Eukaryota</taxon>
        <taxon>Fungi</taxon>
        <taxon>Fungi incertae sedis</taxon>
        <taxon>Zoopagomycota</taxon>
        <taxon>Kickxellomycotina</taxon>
        <taxon>Harpellomycetes</taxon>
        <taxon>Harpellales</taxon>
        <taxon>Legeriomycetaceae</taxon>
        <taxon>Smittium</taxon>
    </lineage>
</organism>